<gene>
    <name evidence="3" type="ORF">G3I67_09440</name>
</gene>
<organism evidence="3">
    <name type="scientific">Sheuella amnicola</name>
    <dbReference type="NCBI Taxonomy" id="2707330"/>
    <lineage>
        <taxon>Bacteria</taxon>
        <taxon>Pseudomonadati</taxon>
        <taxon>Pseudomonadota</taxon>
        <taxon>Betaproteobacteria</taxon>
        <taxon>Burkholderiales</taxon>
        <taxon>Alcaligenaceae</taxon>
        <taxon>Sheuella</taxon>
    </lineage>
</organism>
<feature type="domain" description="Glutaredoxin" evidence="1">
    <location>
        <begin position="14"/>
        <end position="71"/>
    </location>
</feature>
<dbReference type="SUPFAM" id="SSF109854">
    <property type="entry name" value="DinB/YfiT-like putative metalloenzymes"/>
    <property type="match status" value="1"/>
</dbReference>
<evidence type="ECO:0000259" key="1">
    <source>
        <dbReference type="Pfam" id="PF00462"/>
    </source>
</evidence>
<name>A0A6B2QZX6_9BURK</name>
<accession>A0A6B2QZX6</accession>
<dbReference type="CDD" id="cd02976">
    <property type="entry name" value="NrdH"/>
    <property type="match status" value="1"/>
</dbReference>
<dbReference type="PROSITE" id="PS51354">
    <property type="entry name" value="GLUTAREDOXIN_2"/>
    <property type="match status" value="1"/>
</dbReference>
<dbReference type="EMBL" id="JAAGRN010000005">
    <property type="protein sequence ID" value="NDY83453.1"/>
    <property type="molecule type" value="Genomic_DNA"/>
</dbReference>
<comment type="caution">
    <text evidence="3">The sequence shown here is derived from an EMBL/GenBank/DDBJ whole genome shotgun (WGS) entry which is preliminary data.</text>
</comment>
<dbReference type="Pfam" id="PF12867">
    <property type="entry name" value="DinB_2"/>
    <property type="match status" value="1"/>
</dbReference>
<dbReference type="Pfam" id="PF00462">
    <property type="entry name" value="Glutaredoxin"/>
    <property type="match status" value="1"/>
</dbReference>
<protein>
    <submittedName>
        <fullName evidence="3">NrdH-redoxin</fullName>
    </submittedName>
</protein>
<dbReference type="InterPro" id="IPR034660">
    <property type="entry name" value="DinB/YfiT-like"/>
</dbReference>
<reference evidence="3" key="1">
    <citation type="submission" date="2020-02" db="EMBL/GenBank/DDBJ databases">
        <authorList>
            <person name="Chen W.-M."/>
        </authorList>
    </citation>
    <scope>NUCLEOTIDE SEQUENCE</scope>
    <source>
        <strain evidence="3">NBD-18</strain>
    </source>
</reference>
<dbReference type="Gene3D" id="1.20.120.450">
    <property type="entry name" value="dinb family like domain"/>
    <property type="match status" value="1"/>
</dbReference>
<evidence type="ECO:0000313" key="3">
    <source>
        <dbReference type="EMBL" id="NDY83453.1"/>
    </source>
</evidence>
<feature type="domain" description="DinB-like" evidence="2">
    <location>
        <begin position="106"/>
        <end position="228"/>
    </location>
</feature>
<dbReference type="AlphaFoldDB" id="A0A6B2QZX6"/>
<dbReference type="Gene3D" id="3.40.30.10">
    <property type="entry name" value="Glutaredoxin"/>
    <property type="match status" value="1"/>
</dbReference>
<dbReference type="InterPro" id="IPR036249">
    <property type="entry name" value="Thioredoxin-like_sf"/>
</dbReference>
<dbReference type="RefSeq" id="WP_163654620.1">
    <property type="nucleotide sequence ID" value="NZ_JAAGRN010000005.1"/>
</dbReference>
<dbReference type="SUPFAM" id="SSF52833">
    <property type="entry name" value="Thioredoxin-like"/>
    <property type="match status" value="1"/>
</dbReference>
<dbReference type="InterPro" id="IPR002109">
    <property type="entry name" value="Glutaredoxin"/>
</dbReference>
<proteinExistence type="predicted"/>
<evidence type="ECO:0000259" key="2">
    <source>
        <dbReference type="Pfam" id="PF12867"/>
    </source>
</evidence>
<sequence length="260" mass="29636">MQHDRIEPGQSARIKVFWQPGCSSCLRTKEFLAKQGIEFESIDVHNDPAGMEELLALGARSVPIVALGGKFTYCQSFNDVVKFLDLKTKLMDPLPPEGLVARIDVVTKAAARYVKQFSENSLREEFRDRKRTPAGLAFHVFRVVEMGMQAANQIPLEFEGFNDVPPDNWAGKDIADWGLRIRELFLAWWAGEKDKTLQYLVPTYYGKRTMHDVLERTAWHSAQHTRQLILMLQTYGIEPDGILTMDDLAGLPVPDEVWDR</sequence>
<dbReference type="InterPro" id="IPR024775">
    <property type="entry name" value="DinB-like"/>
</dbReference>